<organism evidence="1 2">
    <name type="scientific">Phytophthora nicotianae P1976</name>
    <dbReference type="NCBI Taxonomy" id="1317066"/>
    <lineage>
        <taxon>Eukaryota</taxon>
        <taxon>Sar</taxon>
        <taxon>Stramenopiles</taxon>
        <taxon>Oomycota</taxon>
        <taxon>Peronosporomycetes</taxon>
        <taxon>Peronosporales</taxon>
        <taxon>Peronosporaceae</taxon>
        <taxon>Phytophthora</taxon>
    </lineage>
</organism>
<gene>
    <name evidence="1" type="ORF">F444_18151</name>
</gene>
<accession>A0A080ZCB7</accession>
<name>A0A080ZCB7_PHYNI</name>
<evidence type="ECO:0000313" key="1">
    <source>
        <dbReference type="EMBL" id="ETO64278.1"/>
    </source>
</evidence>
<proteinExistence type="predicted"/>
<protein>
    <submittedName>
        <fullName evidence="1">Uncharacterized protein</fullName>
    </submittedName>
</protein>
<reference evidence="1 2" key="1">
    <citation type="submission" date="2013-11" db="EMBL/GenBank/DDBJ databases">
        <title>The Genome Sequence of Phytophthora parasitica P1976.</title>
        <authorList>
            <consortium name="The Broad Institute Genomics Platform"/>
            <person name="Russ C."/>
            <person name="Tyler B."/>
            <person name="Panabieres F."/>
            <person name="Shan W."/>
            <person name="Tripathy S."/>
            <person name="Grunwald N."/>
            <person name="Machado M."/>
            <person name="Johnson C.S."/>
            <person name="Walker B."/>
            <person name="Young S."/>
            <person name="Zeng Q."/>
            <person name="Gargeya S."/>
            <person name="Fitzgerald M."/>
            <person name="Haas B."/>
            <person name="Abouelleil A."/>
            <person name="Allen A.W."/>
            <person name="Alvarado L."/>
            <person name="Arachchi H.M."/>
            <person name="Berlin A.M."/>
            <person name="Chapman S.B."/>
            <person name="Gainer-Dewar J."/>
            <person name="Goldberg J."/>
            <person name="Griggs A."/>
            <person name="Gujja S."/>
            <person name="Hansen M."/>
            <person name="Howarth C."/>
            <person name="Imamovic A."/>
            <person name="Ireland A."/>
            <person name="Larimer J."/>
            <person name="McCowan C."/>
            <person name="Murphy C."/>
            <person name="Pearson M."/>
            <person name="Poon T.W."/>
            <person name="Priest M."/>
            <person name="Roberts A."/>
            <person name="Saif S."/>
            <person name="Shea T."/>
            <person name="Sisk P."/>
            <person name="Sykes S."/>
            <person name="Wortman J."/>
            <person name="Nusbaum C."/>
            <person name="Birren B."/>
        </authorList>
    </citation>
    <scope>NUCLEOTIDE SEQUENCE [LARGE SCALE GENOMIC DNA]</scope>
    <source>
        <strain evidence="1 2">P1976</strain>
    </source>
</reference>
<dbReference type="AlphaFoldDB" id="A0A080ZCB7"/>
<dbReference type="EMBL" id="ANJA01003291">
    <property type="protein sequence ID" value="ETO64278.1"/>
    <property type="molecule type" value="Genomic_DNA"/>
</dbReference>
<comment type="caution">
    <text evidence="1">The sequence shown here is derived from an EMBL/GenBank/DDBJ whole genome shotgun (WGS) entry which is preliminary data.</text>
</comment>
<sequence length="139" mass="14973">MSPYKAVSGYTTASGAQALSTSGYTPQLQIIDTGSTSFSAIVGLAQGTYPPSQQTVMYAAKSNLVPQLDPIASVVVGVSNIYNLSLITPKYCTLSRQQAFYTVALSPRHSARVLATYQCREQQTSSQSVYMIRTCAPFR</sequence>
<dbReference type="Proteomes" id="UP000028582">
    <property type="component" value="Unassembled WGS sequence"/>
</dbReference>
<evidence type="ECO:0000313" key="2">
    <source>
        <dbReference type="Proteomes" id="UP000028582"/>
    </source>
</evidence>